<dbReference type="GO" id="GO:0003723">
    <property type="term" value="F:RNA binding"/>
    <property type="evidence" value="ECO:0007669"/>
    <property type="project" value="TreeGrafter"/>
</dbReference>
<keyword evidence="2 3" id="KW-0040">ANK repeat</keyword>
<dbReference type="InterPro" id="IPR036770">
    <property type="entry name" value="Ankyrin_rpt-contain_sf"/>
</dbReference>
<dbReference type="Gene3D" id="1.25.40.20">
    <property type="entry name" value="Ankyrin repeat-containing domain"/>
    <property type="match status" value="1"/>
</dbReference>
<organism evidence="5 6">
    <name type="scientific">Candidatus Endonucleibacter bathymodioli</name>
    <dbReference type="NCBI Taxonomy" id="539814"/>
    <lineage>
        <taxon>Bacteria</taxon>
        <taxon>Pseudomonadati</taxon>
        <taxon>Pseudomonadota</taxon>
        <taxon>Gammaproteobacteria</taxon>
        <taxon>Oceanospirillales</taxon>
        <taxon>Endozoicomonadaceae</taxon>
        <taxon>Candidatus Endonucleibacter</taxon>
    </lineage>
</organism>
<proteinExistence type="predicted"/>
<keyword evidence="4" id="KW-0812">Transmembrane</keyword>
<dbReference type="GO" id="GO:0006396">
    <property type="term" value="P:RNA processing"/>
    <property type="evidence" value="ECO:0007669"/>
    <property type="project" value="TreeGrafter"/>
</dbReference>
<evidence type="ECO:0000256" key="3">
    <source>
        <dbReference type="PROSITE-ProRule" id="PRU00023"/>
    </source>
</evidence>
<dbReference type="Proteomes" id="UP001178148">
    <property type="component" value="Unassembled WGS sequence"/>
</dbReference>
<reference evidence="5 6" key="1">
    <citation type="journal article" date="2023" name="bioRxiv">
        <title>An intranuclear bacterial parasite of deep-sea mussels expresses apoptosis inhibitors acquired from its host.</title>
        <authorList>
            <person name="Gonzalez Porras M.A."/>
            <person name="Assie A."/>
            <person name="Tietjen M."/>
            <person name="Violette M."/>
            <person name="Kleiner M."/>
            <person name="Gruber-Vodicka H."/>
            <person name="Dubilier N."/>
            <person name="Leisch N."/>
        </authorList>
    </citation>
    <scope>NUCLEOTIDE SEQUENCE [LARGE SCALE GENOMIC DNA]</scope>
    <source>
        <strain evidence="5">IAP13</strain>
    </source>
</reference>
<evidence type="ECO:0000256" key="1">
    <source>
        <dbReference type="ARBA" id="ARBA00022737"/>
    </source>
</evidence>
<gene>
    <name evidence="5" type="ORF">QS748_03980</name>
</gene>
<dbReference type="PANTHER" id="PTHR24141:SF1">
    <property type="entry name" value="2-5A-DEPENDENT RIBONUCLEASE"/>
    <property type="match status" value="1"/>
</dbReference>
<keyword evidence="6" id="KW-1185">Reference proteome</keyword>
<dbReference type="Pfam" id="PF12796">
    <property type="entry name" value="Ank_2"/>
    <property type="match status" value="1"/>
</dbReference>
<dbReference type="GO" id="GO:0004540">
    <property type="term" value="F:RNA nuclease activity"/>
    <property type="evidence" value="ECO:0007669"/>
    <property type="project" value="TreeGrafter"/>
</dbReference>
<feature type="repeat" description="ANK" evidence="3">
    <location>
        <begin position="157"/>
        <end position="189"/>
    </location>
</feature>
<evidence type="ECO:0000313" key="5">
    <source>
        <dbReference type="EMBL" id="MDP0588381.1"/>
    </source>
</evidence>
<accession>A0AA90NXB7</accession>
<dbReference type="InterPro" id="IPR002110">
    <property type="entry name" value="Ankyrin_rpt"/>
</dbReference>
<evidence type="ECO:0000256" key="4">
    <source>
        <dbReference type="SAM" id="Phobius"/>
    </source>
</evidence>
<name>A0AA90NXB7_9GAMM</name>
<comment type="caution">
    <text evidence="5">The sequence shown here is derived from an EMBL/GenBank/DDBJ whole genome shotgun (WGS) entry which is preliminary data.</text>
</comment>
<protein>
    <submittedName>
        <fullName evidence="5">Ankyrin repeat domain-containing protein</fullName>
    </submittedName>
</protein>
<sequence>MFLALHKSLSIPYHLIDLLLFLNIITGVYSGYCCAVWEVNTNNYDDAPLIDSVDESSNTLRDSAAGHNSNTYKDGSFLDIVQKMDDCALLDAMECLLDIAITNNDVKLMNILQLSKAPHHLNTGNDATALQCADLNDNYVINFLRDDIVSHTGTYESGEGLLSVAITSSNNKLIELLVESGVNINSPDMHQNTPLHKAVRHGHLDIVKILLASDAEVNCVSSCTSIDARAFFVFVLS</sequence>
<feature type="transmembrane region" description="Helical" evidence="4">
    <location>
        <begin position="12"/>
        <end position="32"/>
    </location>
</feature>
<evidence type="ECO:0000256" key="2">
    <source>
        <dbReference type="ARBA" id="ARBA00023043"/>
    </source>
</evidence>
<keyword evidence="4" id="KW-1133">Transmembrane helix</keyword>
<dbReference type="PANTHER" id="PTHR24141">
    <property type="entry name" value="2-5A-DEPENDENT RIBONUCLEASE"/>
    <property type="match status" value="1"/>
</dbReference>
<dbReference type="SMART" id="SM00248">
    <property type="entry name" value="ANK"/>
    <property type="match status" value="2"/>
</dbReference>
<feature type="repeat" description="ANK" evidence="3">
    <location>
        <begin position="190"/>
        <end position="222"/>
    </location>
</feature>
<keyword evidence="1" id="KW-0677">Repeat</keyword>
<keyword evidence="4" id="KW-0472">Membrane</keyword>
<dbReference type="AlphaFoldDB" id="A0AA90NXB7"/>
<evidence type="ECO:0000313" key="6">
    <source>
        <dbReference type="Proteomes" id="UP001178148"/>
    </source>
</evidence>
<dbReference type="SUPFAM" id="SSF48403">
    <property type="entry name" value="Ankyrin repeat"/>
    <property type="match status" value="1"/>
</dbReference>
<dbReference type="PROSITE" id="PS50088">
    <property type="entry name" value="ANK_REPEAT"/>
    <property type="match status" value="2"/>
</dbReference>
<dbReference type="PROSITE" id="PS50297">
    <property type="entry name" value="ANK_REP_REGION"/>
    <property type="match status" value="2"/>
</dbReference>
<dbReference type="EMBL" id="JASXSV010000004">
    <property type="protein sequence ID" value="MDP0588381.1"/>
    <property type="molecule type" value="Genomic_DNA"/>
</dbReference>